<sequence length="578" mass="65137">MATLRNELGGLGVIDYGKTLGDTQVLKDIKLKISDYEDSLTAFTREAGTSKLIRFPGALDFSEKLITKNWKAQIAPTPEGILWNQLYKMKSEDDTKTTHLKAVHESDAEVQRSLKVADKAGGTNKWKSDIFKSFRDTPRSNASISKEATSILGRDIALLCSADFLPFGVVNGTGFGDSCVKQDIVANTGAAHKKSELVKDTVAVTLDIWTDSCRHLSYRCHRLIYLNDEFEMRNVALTTSCLLTDRRIAENNCKDYRASLRLFDIAGKNSAMVHDRGSNIVKACHLDRLDSKSRDFIAHGHHNNTSPQLMEYFRQSYEGRTSIHSRDKTNKADKSKNEVYWQKDKRHNPYCGDKVVTSEMALLRNLATLKRKRRVAQAKEIVPVFPEDFQFAVTFPFGTVDVYYLWMPKVQPWSIKEIGGWQLCECKDCFYLFYSGMDLFGKLIMKKDSAVKIVDSENYYCKVCFRQADKEKVLKCIYKGLARYKKGFSTENLFTHLEAVHESDAEVQRLLKVTDKAGGKNKGKSDIFKSFQDTPKSNASISKEAKSILGRNIALLCSADCLPFGVVNGTGFGDLCET</sequence>
<dbReference type="EMBL" id="JAVRJZ010000011">
    <property type="protein sequence ID" value="KAK2716823.1"/>
    <property type="molecule type" value="Genomic_DNA"/>
</dbReference>
<reference evidence="1" key="1">
    <citation type="submission" date="2023-07" db="EMBL/GenBank/DDBJ databases">
        <title>Chromosome-level genome assembly of Artemia franciscana.</title>
        <authorList>
            <person name="Jo E."/>
        </authorList>
    </citation>
    <scope>NUCLEOTIDE SEQUENCE</scope>
    <source>
        <tissue evidence="1">Whole body</tissue>
    </source>
</reference>
<organism evidence="1 2">
    <name type="scientific">Artemia franciscana</name>
    <name type="common">Brine shrimp</name>
    <name type="synonym">Artemia sanfranciscana</name>
    <dbReference type="NCBI Taxonomy" id="6661"/>
    <lineage>
        <taxon>Eukaryota</taxon>
        <taxon>Metazoa</taxon>
        <taxon>Ecdysozoa</taxon>
        <taxon>Arthropoda</taxon>
        <taxon>Crustacea</taxon>
        <taxon>Branchiopoda</taxon>
        <taxon>Anostraca</taxon>
        <taxon>Artemiidae</taxon>
        <taxon>Artemia</taxon>
    </lineage>
</organism>
<proteinExistence type="predicted"/>
<dbReference type="AlphaFoldDB" id="A0AA88HXB5"/>
<comment type="caution">
    <text evidence="1">The sequence shown here is derived from an EMBL/GenBank/DDBJ whole genome shotgun (WGS) entry which is preliminary data.</text>
</comment>
<dbReference type="Proteomes" id="UP001187531">
    <property type="component" value="Unassembled WGS sequence"/>
</dbReference>
<name>A0AA88HXB5_ARTSF</name>
<accession>A0AA88HXB5</accession>
<gene>
    <name evidence="1" type="ORF">QYM36_007091</name>
</gene>
<protein>
    <submittedName>
        <fullName evidence="1">Uncharacterized protein</fullName>
    </submittedName>
</protein>
<keyword evidence="2" id="KW-1185">Reference proteome</keyword>
<evidence type="ECO:0000313" key="1">
    <source>
        <dbReference type="EMBL" id="KAK2716823.1"/>
    </source>
</evidence>
<evidence type="ECO:0000313" key="2">
    <source>
        <dbReference type="Proteomes" id="UP001187531"/>
    </source>
</evidence>